<proteinExistence type="predicted"/>
<gene>
    <name evidence="1" type="ORF">BRAFLDRAFT_100144</name>
</gene>
<sequence>MLYRTALRGCSVVALKGIAVSLPRTLRNICKACSKYIRSFLWSPSSHHVIPNLGLSFAWASRPSLYRAAQIHDTLPKDPYPIVWSPATDGAKPSVRTPRQSIGVTVCLNTAANLSSIHQRAEGRTNPTSCPSWMAAFFGRTCMQCKVWDALTDTKSRVLFFRPLPRPAEEHGQMKALGHE</sequence>
<dbReference type="InParanoid" id="C3ZVF3"/>
<evidence type="ECO:0000313" key="1">
    <source>
        <dbReference type="EMBL" id="EEN43474.1"/>
    </source>
</evidence>
<reference evidence="1" key="1">
    <citation type="journal article" date="2008" name="Nature">
        <title>The amphioxus genome and the evolution of the chordate karyotype.</title>
        <authorList>
            <consortium name="US DOE Joint Genome Institute (JGI-PGF)"/>
            <person name="Putnam N.H."/>
            <person name="Butts T."/>
            <person name="Ferrier D.E.K."/>
            <person name="Furlong R.F."/>
            <person name="Hellsten U."/>
            <person name="Kawashima T."/>
            <person name="Robinson-Rechavi M."/>
            <person name="Shoguchi E."/>
            <person name="Terry A."/>
            <person name="Yu J.-K."/>
            <person name="Benito-Gutierrez E.L."/>
            <person name="Dubchak I."/>
            <person name="Garcia-Fernandez J."/>
            <person name="Gibson-Brown J.J."/>
            <person name="Grigoriev I.V."/>
            <person name="Horton A.C."/>
            <person name="de Jong P.J."/>
            <person name="Jurka J."/>
            <person name="Kapitonov V.V."/>
            <person name="Kohara Y."/>
            <person name="Kuroki Y."/>
            <person name="Lindquist E."/>
            <person name="Lucas S."/>
            <person name="Osoegawa K."/>
            <person name="Pennacchio L.A."/>
            <person name="Salamov A.A."/>
            <person name="Satou Y."/>
            <person name="Sauka-Spengler T."/>
            <person name="Schmutz J."/>
            <person name="Shin-I T."/>
            <person name="Toyoda A."/>
            <person name="Bronner-Fraser M."/>
            <person name="Fujiyama A."/>
            <person name="Holland L.Z."/>
            <person name="Holland P.W.H."/>
            <person name="Satoh N."/>
            <person name="Rokhsar D.S."/>
        </authorList>
    </citation>
    <scope>NUCLEOTIDE SEQUENCE [LARGE SCALE GENOMIC DNA]</scope>
    <source>
        <strain evidence="1">S238N-H82</strain>
        <tissue evidence="1">Testes</tissue>
    </source>
</reference>
<protein>
    <submittedName>
        <fullName evidence="1">Uncharacterized protein</fullName>
    </submittedName>
</protein>
<accession>C3ZVF3</accession>
<name>C3ZVF3_BRAFL</name>
<dbReference type="EMBL" id="GG666689">
    <property type="protein sequence ID" value="EEN43474.1"/>
    <property type="molecule type" value="Genomic_DNA"/>
</dbReference>
<dbReference type="AlphaFoldDB" id="C3ZVF3"/>
<organism>
    <name type="scientific">Branchiostoma floridae</name>
    <name type="common">Florida lancelet</name>
    <name type="synonym">Amphioxus</name>
    <dbReference type="NCBI Taxonomy" id="7739"/>
    <lineage>
        <taxon>Eukaryota</taxon>
        <taxon>Metazoa</taxon>
        <taxon>Chordata</taxon>
        <taxon>Cephalochordata</taxon>
        <taxon>Leptocardii</taxon>
        <taxon>Amphioxiformes</taxon>
        <taxon>Branchiostomatidae</taxon>
        <taxon>Branchiostoma</taxon>
    </lineage>
</organism>